<reference evidence="1" key="1">
    <citation type="journal article" date="2023" name="Mol. Phylogenet. Evol.">
        <title>Genome-scale phylogeny and comparative genomics of the fungal order Sordariales.</title>
        <authorList>
            <person name="Hensen N."/>
            <person name="Bonometti L."/>
            <person name="Westerberg I."/>
            <person name="Brannstrom I.O."/>
            <person name="Guillou S."/>
            <person name="Cros-Aarteil S."/>
            <person name="Calhoun S."/>
            <person name="Haridas S."/>
            <person name="Kuo A."/>
            <person name="Mondo S."/>
            <person name="Pangilinan J."/>
            <person name="Riley R."/>
            <person name="LaButti K."/>
            <person name="Andreopoulos B."/>
            <person name="Lipzen A."/>
            <person name="Chen C."/>
            <person name="Yan M."/>
            <person name="Daum C."/>
            <person name="Ng V."/>
            <person name="Clum A."/>
            <person name="Steindorff A."/>
            <person name="Ohm R.A."/>
            <person name="Martin F."/>
            <person name="Silar P."/>
            <person name="Natvig D.O."/>
            <person name="Lalanne C."/>
            <person name="Gautier V."/>
            <person name="Ament-Velasquez S.L."/>
            <person name="Kruys A."/>
            <person name="Hutchinson M.I."/>
            <person name="Powell A.J."/>
            <person name="Barry K."/>
            <person name="Miller A.N."/>
            <person name="Grigoriev I.V."/>
            <person name="Debuchy R."/>
            <person name="Gladieux P."/>
            <person name="Hiltunen Thoren M."/>
            <person name="Johannesson H."/>
        </authorList>
    </citation>
    <scope>NUCLEOTIDE SEQUENCE</scope>
    <source>
        <strain evidence="1">CBS 731.68</strain>
    </source>
</reference>
<keyword evidence="2" id="KW-1185">Reference proteome</keyword>
<accession>A0AAN6TRM7</accession>
<evidence type="ECO:0000313" key="1">
    <source>
        <dbReference type="EMBL" id="KAK4118870.1"/>
    </source>
</evidence>
<gene>
    <name evidence="1" type="ORF">N657DRAFT_325588</name>
</gene>
<evidence type="ECO:0000313" key="2">
    <source>
        <dbReference type="Proteomes" id="UP001302602"/>
    </source>
</evidence>
<name>A0AAN6TRM7_9PEZI</name>
<dbReference type="Proteomes" id="UP001302602">
    <property type="component" value="Unassembled WGS sequence"/>
</dbReference>
<organism evidence="1 2">
    <name type="scientific">Parathielavia appendiculata</name>
    <dbReference type="NCBI Taxonomy" id="2587402"/>
    <lineage>
        <taxon>Eukaryota</taxon>
        <taxon>Fungi</taxon>
        <taxon>Dikarya</taxon>
        <taxon>Ascomycota</taxon>
        <taxon>Pezizomycotina</taxon>
        <taxon>Sordariomycetes</taxon>
        <taxon>Sordariomycetidae</taxon>
        <taxon>Sordariales</taxon>
        <taxon>Chaetomiaceae</taxon>
        <taxon>Parathielavia</taxon>
    </lineage>
</organism>
<sequence length="83" mass="9353">MSLFWGSLSKRFDLERDSPRFLPIERRISPAILLPFGVIWIPSVTQDRDDTFIAVRIDRFGAGDNRSASIVLPLLGLLKPVVS</sequence>
<reference evidence="1" key="2">
    <citation type="submission" date="2023-05" db="EMBL/GenBank/DDBJ databases">
        <authorList>
            <consortium name="Lawrence Berkeley National Laboratory"/>
            <person name="Steindorff A."/>
            <person name="Hensen N."/>
            <person name="Bonometti L."/>
            <person name="Westerberg I."/>
            <person name="Brannstrom I.O."/>
            <person name="Guillou S."/>
            <person name="Cros-Aarteil S."/>
            <person name="Calhoun S."/>
            <person name="Haridas S."/>
            <person name="Kuo A."/>
            <person name="Mondo S."/>
            <person name="Pangilinan J."/>
            <person name="Riley R."/>
            <person name="Labutti K."/>
            <person name="Andreopoulos B."/>
            <person name="Lipzen A."/>
            <person name="Chen C."/>
            <person name="Yanf M."/>
            <person name="Daum C."/>
            <person name="Ng V."/>
            <person name="Clum A."/>
            <person name="Ohm R."/>
            <person name="Martin F."/>
            <person name="Silar P."/>
            <person name="Natvig D."/>
            <person name="Lalanne C."/>
            <person name="Gautier V."/>
            <person name="Ament-Velasquez S.L."/>
            <person name="Kruys A."/>
            <person name="Hutchinson M.I."/>
            <person name="Powell A.J."/>
            <person name="Barry K."/>
            <person name="Miller A.N."/>
            <person name="Grigoriev I.V."/>
            <person name="Debuchy R."/>
            <person name="Gladieux P."/>
            <person name="Thoren M.H."/>
            <person name="Johannesson H."/>
        </authorList>
    </citation>
    <scope>NUCLEOTIDE SEQUENCE</scope>
    <source>
        <strain evidence="1">CBS 731.68</strain>
    </source>
</reference>
<dbReference type="RefSeq" id="XP_062642643.1">
    <property type="nucleotide sequence ID" value="XM_062786822.1"/>
</dbReference>
<proteinExistence type="predicted"/>
<dbReference type="EMBL" id="MU853258">
    <property type="protein sequence ID" value="KAK4118870.1"/>
    <property type="molecule type" value="Genomic_DNA"/>
</dbReference>
<protein>
    <submittedName>
        <fullName evidence="1">Uncharacterized protein</fullName>
    </submittedName>
</protein>
<comment type="caution">
    <text evidence="1">The sequence shown here is derived from an EMBL/GenBank/DDBJ whole genome shotgun (WGS) entry which is preliminary data.</text>
</comment>
<dbReference type="AlphaFoldDB" id="A0AAN6TRM7"/>
<dbReference type="GeneID" id="87823592"/>